<dbReference type="Pfam" id="PF04495">
    <property type="entry name" value="GRASP55_65"/>
    <property type="match status" value="1"/>
</dbReference>
<evidence type="ECO:0000313" key="8">
    <source>
        <dbReference type="Proteomes" id="UP001338125"/>
    </source>
</evidence>
<keyword evidence="3" id="KW-0333">Golgi apparatus</keyword>
<feature type="compositionally biased region" description="Acidic residues" evidence="5">
    <location>
        <begin position="341"/>
        <end position="356"/>
    </location>
</feature>
<feature type="region of interest" description="Disordered" evidence="5">
    <location>
        <begin position="216"/>
        <end position="356"/>
    </location>
</feature>
<accession>A0ABR0SE71</accession>
<dbReference type="EMBL" id="JAVFKD010000014">
    <property type="protein sequence ID" value="KAK5990431.1"/>
    <property type="molecule type" value="Genomic_DNA"/>
</dbReference>
<dbReference type="PROSITE" id="PS51865">
    <property type="entry name" value="PDZ_GRASP"/>
    <property type="match status" value="2"/>
</dbReference>
<reference evidence="7 8" key="1">
    <citation type="submission" date="2024-01" db="EMBL/GenBank/DDBJ databases">
        <title>Complete genome of Cladobotryum mycophilum ATHUM6906.</title>
        <authorList>
            <person name="Christinaki A.C."/>
            <person name="Myridakis A.I."/>
            <person name="Kouvelis V.N."/>
        </authorList>
    </citation>
    <scope>NUCLEOTIDE SEQUENCE [LARGE SCALE GENOMIC DNA]</scope>
    <source>
        <strain evidence="7 8">ATHUM6906</strain>
    </source>
</reference>
<keyword evidence="2" id="KW-0677">Repeat</keyword>
<dbReference type="InterPro" id="IPR024958">
    <property type="entry name" value="GRASP_PDZ"/>
</dbReference>
<evidence type="ECO:0000256" key="5">
    <source>
        <dbReference type="SAM" id="MobiDB-lite"/>
    </source>
</evidence>
<evidence type="ECO:0000256" key="1">
    <source>
        <dbReference type="ARBA" id="ARBA00004394"/>
    </source>
</evidence>
<dbReference type="SUPFAM" id="SSF50156">
    <property type="entry name" value="PDZ domain-like"/>
    <property type="match status" value="1"/>
</dbReference>
<comment type="subcellular location">
    <subcellularLocation>
        <location evidence="1">Golgi apparatus membrane</location>
    </subcellularLocation>
</comment>
<sequence length="356" mass="38464">MFNALNRIISRLDGDTPQQRQHERGSFGFQVLRNTNLELSVEPWFDFIVGINGRPIENPDPSLFAQEVRNCAGGSVTFGLWNAKGQRTRELHVPVPYDTASLGLSLQYSPLSLAANIWHVLDVAANSPADQAGLLPYGDYILGSPEGALHGEGALGELVEDHIGRPLRLYVYNNEYNVTREVTIHPSRDWGGDGALGCVLGYGALHRLPAPLSEPVNAPGETMFDGEFNEKTASPFPQPESSFSSPPPLLPPTGGDFLVPAQMVSVSPAPPPTGHAPPRAGKKKERHAIVPNNFMDDYFKEEEQKSRELDNAPKGKGTGVPPPPKGAGGPPRAEPKAKQEGDEEEGEEEGEENGSE</sequence>
<name>A0ABR0SE71_9HYPO</name>
<protein>
    <recommendedName>
        <fullName evidence="6">PDZ GRASP-type domain-containing protein</fullName>
    </recommendedName>
</protein>
<evidence type="ECO:0000256" key="3">
    <source>
        <dbReference type="ARBA" id="ARBA00023034"/>
    </source>
</evidence>
<evidence type="ECO:0000313" key="7">
    <source>
        <dbReference type="EMBL" id="KAK5990431.1"/>
    </source>
</evidence>
<dbReference type="PANTHER" id="PTHR12893:SF0">
    <property type="entry name" value="GRASP65"/>
    <property type="match status" value="1"/>
</dbReference>
<feature type="compositionally biased region" description="Basic and acidic residues" evidence="5">
    <location>
        <begin position="297"/>
        <end position="313"/>
    </location>
</feature>
<feature type="domain" description="PDZ GRASP-type" evidence="6">
    <location>
        <begin position="116"/>
        <end position="205"/>
    </location>
</feature>
<proteinExistence type="predicted"/>
<evidence type="ECO:0000256" key="4">
    <source>
        <dbReference type="ARBA" id="ARBA00023136"/>
    </source>
</evidence>
<dbReference type="Gene3D" id="2.30.42.10">
    <property type="match status" value="2"/>
</dbReference>
<dbReference type="PANTHER" id="PTHR12893">
    <property type="entry name" value="GOLGI REASSEMBLY STACKING PROTEIN GRASP"/>
    <property type="match status" value="1"/>
</dbReference>
<organism evidence="7 8">
    <name type="scientific">Cladobotryum mycophilum</name>
    <dbReference type="NCBI Taxonomy" id="491253"/>
    <lineage>
        <taxon>Eukaryota</taxon>
        <taxon>Fungi</taxon>
        <taxon>Dikarya</taxon>
        <taxon>Ascomycota</taxon>
        <taxon>Pezizomycotina</taxon>
        <taxon>Sordariomycetes</taxon>
        <taxon>Hypocreomycetidae</taxon>
        <taxon>Hypocreales</taxon>
        <taxon>Hypocreaceae</taxon>
        <taxon>Cladobotryum</taxon>
    </lineage>
</organism>
<gene>
    <name evidence="7" type="ORF">PT974_08699</name>
</gene>
<keyword evidence="4" id="KW-0472">Membrane</keyword>
<comment type="caution">
    <text evidence="7">The sequence shown here is derived from an EMBL/GenBank/DDBJ whole genome shotgun (WGS) entry which is preliminary data.</text>
</comment>
<evidence type="ECO:0000259" key="6">
    <source>
        <dbReference type="PROSITE" id="PS51865"/>
    </source>
</evidence>
<keyword evidence="8" id="KW-1185">Reference proteome</keyword>
<evidence type="ECO:0000256" key="2">
    <source>
        <dbReference type="ARBA" id="ARBA00022737"/>
    </source>
</evidence>
<dbReference type="InterPro" id="IPR036034">
    <property type="entry name" value="PDZ_sf"/>
</dbReference>
<feature type="domain" description="PDZ GRASP-type" evidence="6">
    <location>
        <begin position="27"/>
        <end position="111"/>
    </location>
</feature>
<dbReference type="InterPro" id="IPR007583">
    <property type="entry name" value="GRASP55_65"/>
</dbReference>
<dbReference type="Proteomes" id="UP001338125">
    <property type="component" value="Unassembled WGS sequence"/>
</dbReference>